<dbReference type="EMBL" id="DPIY01000012">
    <property type="protein sequence ID" value="HCT59170.1"/>
    <property type="molecule type" value="Genomic_DNA"/>
</dbReference>
<protein>
    <submittedName>
        <fullName evidence="1">3-methyladenine DNA glycosylase</fullName>
    </submittedName>
</protein>
<reference evidence="1 2" key="1">
    <citation type="journal article" date="2018" name="Nat. Biotechnol.">
        <title>A standardized bacterial taxonomy based on genome phylogeny substantially revises the tree of life.</title>
        <authorList>
            <person name="Parks D.H."/>
            <person name="Chuvochina M."/>
            <person name="Waite D.W."/>
            <person name="Rinke C."/>
            <person name="Skarshewski A."/>
            <person name="Chaumeil P.A."/>
            <person name="Hugenholtz P."/>
        </authorList>
    </citation>
    <scope>NUCLEOTIDE SEQUENCE [LARGE SCALE GENOMIC DNA]</scope>
    <source>
        <strain evidence="1">UBA8844</strain>
    </source>
</reference>
<comment type="caution">
    <text evidence="1">The sequence shown here is derived from an EMBL/GenBank/DDBJ whole genome shotgun (WGS) entry which is preliminary data.</text>
</comment>
<evidence type="ECO:0000313" key="2">
    <source>
        <dbReference type="Proteomes" id="UP000264071"/>
    </source>
</evidence>
<dbReference type="AlphaFoldDB" id="A0A3D4VDF6"/>
<proteinExistence type="predicted"/>
<accession>A0A3D4VDF6</accession>
<name>A0A3D4VDF6_9BACT</name>
<organism evidence="1 2">
    <name type="scientific">Gemmatimonas aurantiaca</name>
    <dbReference type="NCBI Taxonomy" id="173480"/>
    <lineage>
        <taxon>Bacteria</taxon>
        <taxon>Pseudomonadati</taxon>
        <taxon>Gemmatimonadota</taxon>
        <taxon>Gemmatimonadia</taxon>
        <taxon>Gemmatimonadales</taxon>
        <taxon>Gemmatimonadaceae</taxon>
        <taxon>Gemmatimonas</taxon>
    </lineage>
</organism>
<dbReference type="Proteomes" id="UP000264071">
    <property type="component" value="Unassembled WGS sequence"/>
</dbReference>
<dbReference type="OMA" id="NMDLYKW"/>
<sequence>MSDTAEVQTAPTGESVLTTAEWQARALAHVERVQRWTRPYRERRSRGEAHPVYDFLFQYYSYSGGRLETWHPSAHEHLIDSPEARERFSGPAYHVLNGVIRRNMGALLPAEGETLQQVLHVLRTTRDRAPNFGCYGMHEWAMVYGGHDIRHAGIAPLRLSQEDVDALVESRPVACSHFDAFRFFAPAARPMNRIPLTWHTRYEMEQPGCIHANMDLYRWAYTAMPWIGSDLLWDCFELATTLRVLDMQAGPYDLRAFGFDPVRIETPDGREEYQQRQREMSARGGVLRTRLIEALAEAVRDLH</sequence>
<gene>
    <name evidence="1" type="ORF">DGD08_18370</name>
</gene>
<evidence type="ECO:0000313" key="1">
    <source>
        <dbReference type="EMBL" id="HCT59170.1"/>
    </source>
</evidence>